<dbReference type="InterPro" id="IPR007634">
    <property type="entry name" value="RNA_pol_sigma_54_DNA-bd"/>
</dbReference>
<dbReference type="PROSITE" id="PS50044">
    <property type="entry name" value="SIGMA54_3"/>
    <property type="match status" value="1"/>
</dbReference>
<evidence type="ECO:0000313" key="13">
    <source>
        <dbReference type="EMBL" id="GHB77778.1"/>
    </source>
</evidence>
<evidence type="ECO:0000313" key="14">
    <source>
        <dbReference type="Proteomes" id="UP000598271"/>
    </source>
</evidence>
<feature type="compositionally biased region" description="Basic and acidic residues" evidence="10">
    <location>
        <begin position="47"/>
        <end position="58"/>
    </location>
</feature>
<evidence type="ECO:0000256" key="1">
    <source>
        <dbReference type="ARBA" id="ARBA00008798"/>
    </source>
</evidence>
<keyword evidence="4" id="KW-0548">Nucleotidyltransferase</keyword>
<dbReference type="Pfam" id="PF00309">
    <property type="entry name" value="Sigma54_AID"/>
    <property type="match status" value="1"/>
</dbReference>
<dbReference type="RefSeq" id="WP_189565802.1">
    <property type="nucleotide sequence ID" value="NZ_BMXF01000003.1"/>
</dbReference>
<keyword evidence="7" id="KW-0238">DNA-binding</keyword>
<dbReference type="Proteomes" id="UP000598271">
    <property type="component" value="Unassembled WGS sequence"/>
</dbReference>
<keyword evidence="5" id="KW-0805">Transcription regulation</keyword>
<feature type="region of interest" description="Disordered" evidence="10">
    <location>
        <begin position="39"/>
        <end position="58"/>
    </location>
</feature>
<evidence type="ECO:0000259" key="11">
    <source>
        <dbReference type="Pfam" id="PF04552"/>
    </source>
</evidence>
<protein>
    <submittedName>
        <fullName evidence="13">RNA polymerase sigma-54 factor</fullName>
    </submittedName>
</protein>
<dbReference type="Pfam" id="PF04963">
    <property type="entry name" value="Sigma54_CBD"/>
    <property type="match status" value="1"/>
</dbReference>
<accession>A0A8J3DB13</accession>
<sequence length="484" mass="56303">MQRQTQVQRQTLKYSPLQIQMLNLLHLTTLELENRIKEEMEENPVLEEGKDEAAKEKEDLEDIPDLGETVGVGNDEVPEVQDYYDWDEIRDNDIPDYKTYANNYSPDDEVYTRPMVEIVSFREELKEQIHFLDLNERQELIADFILDSLDEDGFLRRECDIIADDISFANSLYIKAEEVEQMLHLIQQLEPAGIAARDLQENLLLQLDRRNVDTSQWKLARKLVADYFHELGTRNYDKIIRTLEIEEDELKDALQVVVSLNPKPASGLRSDSSLNHSIKPDFLMRYLNDGDIEVQLAWGNSPALRMSRVFTKMAEEKTDRATRQFLKNKINSAKWFIDAIKQRENTMLNTMKAIVKLQYEYFQTGNVKKLQPMILKDVAEIIDMDISTVSRVTTNKYVQTPFGIVLLKDLFTEGVAREDGTEVSNRAIQEAIREIVEAEDKRHPLNDQQITDLLAKRDYLVARRTVAKYREQLGIPTSRLRVEI</sequence>
<dbReference type="PANTHER" id="PTHR32248">
    <property type="entry name" value="RNA POLYMERASE SIGMA-54 FACTOR"/>
    <property type="match status" value="1"/>
</dbReference>
<feature type="domain" description="RNA polymerase sigma factor 54 core-binding" evidence="12">
    <location>
        <begin position="119"/>
        <end position="308"/>
    </location>
</feature>
<keyword evidence="8" id="KW-0804">Transcription</keyword>
<evidence type="ECO:0000256" key="9">
    <source>
        <dbReference type="SAM" id="Coils"/>
    </source>
</evidence>
<feature type="coiled-coil region" evidence="9">
    <location>
        <begin position="421"/>
        <end position="448"/>
    </location>
</feature>
<reference evidence="13 14" key="1">
    <citation type="journal article" date="2014" name="Int. J. Syst. Evol. Microbiol.">
        <title>Complete genome sequence of Corynebacterium casei LMG S-19264T (=DSM 44701T), isolated from a smear-ripened cheese.</title>
        <authorList>
            <consortium name="US DOE Joint Genome Institute (JGI-PGF)"/>
            <person name="Walter F."/>
            <person name="Albersmeier A."/>
            <person name="Kalinowski J."/>
            <person name="Ruckert C."/>
        </authorList>
    </citation>
    <scope>NUCLEOTIDE SEQUENCE [LARGE SCALE GENOMIC DNA]</scope>
    <source>
        <strain evidence="13 14">KCTC 12866</strain>
    </source>
</reference>
<dbReference type="InterPro" id="IPR038709">
    <property type="entry name" value="RpoN_core-bd_sf"/>
</dbReference>
<name>A0A8J3DB13_9BACT</name>
<dbReference type="GO" id="GO:0003677">
    <property type="term" value="F:DNA binding"/>
    <property type="evidence" value="ECO:0007669"/>
    <property type="project" value="UniProtKB-KW"/>
</dbReference>
<gene>
    <name evidence="13" type="primary">rpoN</name>
    <name evidence="13" type="ORF">GCM10007390_34950</name>
</gene>
<evidence type="ECO:0000256" key="2">
    <source>
        <dbReference type="ARBA" id="ARBA00022478"/>
    </source>
</evidence>
<comment type="caution">
    <text evidence="13">The sequence shown here is derived from an EMBL/GenBank/DDBJ whole genome shotgun (WGS) entry which is preliminary data.</text>
</comment>
<evidence type="ECO:0000256" key="8">
    <source>
        <dbReference type="ARBA" id="ARBA00023163"/>
    </source>
</evidence>
<feature type="domain" description="RNA polymerase sigma factor 54 DNA-binding" evidence="11">
    <location>
        <begin position="324"/>
        <end position="481"/>
    </location>
</feature>
<dbReference type="Pfam" id="PF04552">
    <property type="entry name" value="Sigma54_DBD"/>
    <property type="match status" value="1"/>
</dbReference>
<dbReference type="InterPro" id="IPR007046">
    <property type="entry name" value="RNA_pol_sigma_54_core-bd"/>
</dbReference>
<evidence type="ECO:0000256" key="5">
    <source>
        <dbReference type="ARBA" id="ARBA00023015"/>
    </source>
</evidence>
<dbReference type="PIRSF" id="PIRSF000774">
    <property type="entry name" value="RpoN"/>
    <property type="match status" value="1"/>
</dbReference>
<keyword evidence="3" id="KW-0808">Transferase</keyword>
<proteinExistence type="inferred from homology"/>
<dbReference type="PROSITE" id="PS00718">
    <property type="entry name" value="SIGMA54_2"/>
    <property type="match status" value="1"/>
</dbReference>
<dbReference type="PRINTS" id="PR00045">
    <property type="entry name" value="SIGMA54FCT"/>
</dbReference>
<keyword evidence="14" id="KW-1185">Reference proteome</keyword>
<dbReference type="GO" id="GO:0000428">
    <property type="term" value="C:DNA-directed RNA polymerase complex"/>
    <property type="evidence" value="ECO:0007669"/>
    <property type="project" value="UniProtKB-KW"/>
</dbReference>
<evidence type="ECO:0000256" key="7">
    <source>
        <dbReference type="ARBA" id="ARBA00023125"/>
    </source>
</evidence>
<comment type="similarity">
    <text evidence="1">Belongs to the sigma-54 factor family.</text>
</comment>
<dbReference type="GO" id="GO:0006352">
    <property type="term" value="P:DNA-templated transcription initiation"/>
    <property type="evidence" value="ECO:0007669"/>
    <property type="project" value="InterPro"/>
</dbReference>
<dbReference type="GO" id="GO:0016779">
    <property type="term" value="F:nucleotidyltransferase activity"/>
    <property type="evidence" value="ECO:0007669"/>
    <property type="project" value="UniProtKB-KW"/>
</dbReference>
<dbReference type="PANTHER" id="PTHR32248:SF4">
    <property type="entry name" value="RNA POLYMERASE SIGMA-54 FACTOR"/>
    <property type="match status" value="1"/>
</dbReference>
<evidence type="ECO:0000259" key="12">
    <source>
        <dbReference type="Pfam" id="PF04963"/>
    </source>
</evidence>
<keyword evidence="2" id="KW-0240">DNA-directed RNA polymerase</keyword>
<keyword evidence="9" id="KW-0175">Coiled coil</keyword>
<evidence type="ECO:0000256" key="6">
    <source>
        <dbReference type="ARBA" id="ARBA00023082"/>
    </source>
</evidence>
<dbReference type="Gene3D" id="1.10.10.1330">
    <property type="entry name" value="RNA polymerase sigma-54 factor, core-binding domain"/>
    <property type="match status" value="1"/>
</dbReference>
<evidence type="ECO:0000256" key="3">
    <source>
        <dbReference type="ARBA" id="ARBA00022679"/>
    </source>
</evidence>
<dbReference type="InterPro" id="IPR000394">
    <property type="entry name" value="RNA_pol_sigma_54"/>
</dbReference>
<dbReference type="Gene3D" id="1.10.10.60">
    <property type="entry name" value="Homeodomain-like"/>
    <property type="match status" value="1"/>
</dbReference>
<dbReference type="EMBL" id="BMXF01000003">
    <property type="protein sequence ID" value="GHB77778.1"/>
    <property type="molecule type" value="Genomic_DNA"/>
</dbReference>
<evidence type="ECO:0000256" key="10">
    <source>
        <dbReference type="SAM" id="MobiDB-lite"/>
    </source>
</evidence>
<dbReference type="GO" id="GO:0001216">
    <property type="term" value="F:DNA-binding transcription activator activity"/>
    <property type="evidence" value="ECO:0007669"/>
    <property type="project" value="InterPro"/>
</dbReference>
<organism evidence="13 14">
    <name type="scientific">Persicitalea jodogahamensis</name>
    <dbReference type="NCBI Taxonomy" id="402147"/>
    <lineage>
        <taxon>Bacteria</taxon>
        <taxon>Pseudomonadati</taxon>
        <taxon>Bacteroidota</taxon>
        <taxon>Cytophagia</taxon>
        <taxon>Cytophagales</taxon>
        <taxon>Spirosomataceae</taxon>
        <taxon>Persicitalea</taxon>
    </lineage>
</organism>
<dbReference type="GO" id="GO:0016987">
    <property type="term" value="F:sigma factor activity"/>
    <property type="evidence" value="ECO:0007669"/>
    <property type="project" value="UniProtKB-KW"/>
</dbReference>
<dbReference type="NCBIfam" id="TIGR02395">
    <property type="entry name" value="rpoN_sigma"/>
    <property type="match status" value="1"/>
</dbReference>
<keyword evidence="6" id="KW-0731">Sigma factor</keyword>
<evidence type="ECO:0000256" key="4">
    <source>
        <dbReference type="ARBA" id="ARBA00022695"/>
    </source>
</evidence>
<dbReference type="AlphaFoldDB" id="A0A8J3DB13"/>